<reference evidence="1 2" key="1">
    <citation type="submission" date="2024-09" db="EMBL/GenBank/DDBJ databases">
        <authorList>
            <person name="Sun Q."/>
            <person name="Mori K."/>
        </authorList>
    </citation>
    <scope>NUCLEOTIDE SEQUENCE [LARGE SCALE GENOMIC DNA]</scope>
    <source>
        <strain evidence="1 2">JCM 15389</strain>
    </source>
</reference>
<evidence type="ECO:0000313" key="2">
    <source>
        <dbReference type="Proteomes" id="UP001589788"/>
    </source>
</evidence>
<dbReference type="PANTHER" id="PTHR13812">
    <property type="entry name" value="KETIMINE REDUCTASE MU-CRYSTALLIN"/>
    <property type="match status" value="1"/>
</dbReference>
<keyword evidence="2" id="KW-1185">Reference proteome</keyword>
<dbReference type="Proteomes" id="UP001589788">
    <property type="component" value="Unassembled WGS sequence"/>
</dbReference>
<proteinExistence type="predicted"/>
<dbReference type="PIRSF" id="PIRSF001439">
    <property type="entry name" value="CryM"/>
    <property type="match status" value="1"/>
</dbReference>
<dbReference type="InterPro" id="IPR036291">
    <property type="entry name" value="NAD(P)-bd_dom_sf"/>
</dbReference>
<dbReference type="InterPro" id="IPR023401">
    <property type="entry name" value="ODC_N"/>
</dbReference>
<evidence type="ECO:0000313" key="1">
    <source>
        <dbReference type="EMBL" id="MFC0081062.1"/>
    </source>
</evidence>
<comment type="caution">
    <text evidence="1">The sequence shown here is derived from an EMBL/GenBank/DDBJ whole genome shotgun (WGS) entry which is preliminary data.</text>
</comment>
<sequence length="327" mass="35050">MTLILDEKQMTALLDVGRSIEELRGALAEQARGLVQMPPRQTTDAADGQNWLRISQAFLNGSGYMGFKAMNRAAGIGMRYLVGLYRIATGELLALMDANWITTRRTAATSALGTHLLAPAEERRVGVIGAGVQARAFLEAYLHLRPLEDVVVHSPRVESREAFAAWIGQELGVRAEAVGSAEAVAEACPVTVLAMRAPREPVYRAAWLRPGVHVTGLSSVRAEAREVEDECWRRADLVVVDDRGTVGQSGDGRSAEASGAIRLAEVPELWQLEAGQVGRTDERQVTLFKSSGNALQDIAVAVGAYHLAVAGGLGQEIGAFPAVKPYA</sequence>
<organism evidence="1 2">
    <name type="scientific">Aciditerrimonas ferrireducens</name>
    <dbReference type="NCBI Taxonomy" id="667306"/>
    <lineage>
        <taxon>Bacteria</taxon>
        <taxon>Bacillati</taxon>
        <taxon>Actinomycetota</taxon>
        <taxon>Acidimicrobiia</taxon>
        <taxon>Acidimicrobiales</taxon>
        <taxon>Acidimicrobiaceae</taxon>
        <taxon>Aciditerrimonas</taxon>
    </lineage>
</organism>
<dbReference type="SUPFAM" id="SSF51735">
    <property type="entry name" value="NAD(P)-binding Rossmann-fold domains"/>
    <property type="match status" value="1"/>
</dbReference>
<dbReference type="Pfam" id="PF02423">
    <property type="entry name" value="OCD_Mu_crystall"/>
    <property type="match status" value="1"/>
</dbReference>
<dbReference type="Gene3D" id="3.40.50.720">
    <property type="entry name" value="NAD(P)-binding Rossmann-like Domain"/>
    <property type="match status" value="1"/>
</dbReference>
<dbReference type="RefSeq" id="WP_377787933.1">
    <property type="nucleotide sequence ID" value="NZ_JBHLYQ010000014.1"/>
</dbReference>
<protein>
    <submittedName>
        <fullName evidence="1">Ornithine cyclodeaminase family protein</fullName>
    </submittedName>
</protein>
<dbReference type="InterPro" id="IPR003462">
    <property type="entry name" value="ODC_Mu_crystall"/>
</dbReference>
<dbReference type="EMBL" id="JBHLYQ010000014">
    <property type="protein sequence ID" value="MFC0081062.1"/>
    <property type="molecule type" value="Genomic_DNA"/>
</dbReference>
<name>A0ABV6C263_9ACTN</name>
<dbReference type="Gene3D" id="3.30.1780.10">
    <property type="entry name" value="ornithine cyclodeaminase, domain 1"/>
    <property type="match status" value="1"/>
</dbReference>
<dbReference type="PANTHER" id="PTHR13812:SF19">
    <property type="entry name" value="KETIMINE REDUCTASE MU-CRYSTALLIN"/>
    <property type="match status" value="1"/>
</dbReference>
<gene>
    <name evidence="1" type="ORF">ACFFRE_02670</name>
</gene>
<accession>A0ABV6C263</accession>